<dbReference type="InterPro" id="IPR006675">
    <property type="entry name" value="HDIG_dom"/>
</dbReference>
<dbReference type="Pfam" id="PF01966">
    <property type="entry name" value="HD"/>
    <property type="match status" value="1"/>
</dbReference>
<dbReference type="NCBIfam" id="NF002326">
    <property type="entry name" value="PRK01286.1-1"/>
    <property type="match status" value="1"/>
</dbReference>
<reference evidence="4 5" key="1">
    <citation type="submission" date="2018-04" db="EMBL/GenBank/DDBJ databases">
        <title>Genomic Encyclopedia of Archaeal and Bacterial Type Strains, Phase II (KMG-II): from individual species to whole genera.</title>
        <authorList>
            <person name="Goeker M."/>
        </authorList>
    </citation>
    <scope>NUCLEOTIDE SEQUENCE [LARGE SCALE GENOMIC DNA]</scope>
    <source>
        <strain evidence="4 5">DSM 25521</strain>
    </source>
</reference>
<keyword evidence="1 2" id="KW-0378">Hydrolase</keyword>
<dbReference type="InterPro" id="IPR023023">
    <property type="entry name" value="dNTPase_2"/>
</dbReference>
<dbReference type="NCBIfam" id="NF002328">
    <property type="entry name" value="PRK01286.1-3"/>
    <property type="match status" value="1"/>
</dbReference>
<dbReference type="AlphaFoldDB" id="A0A2T4Z5L6"/>
<dbReference type="Pfam" id="PF13286">
    <property type="entry name" value="HD_assoc"/>
    <property type="match status" value="1"/>
</dbReference>
<name>A0A2T4Z5L6_9HYPH</name>
<dbReference type="PANTHER" id="PTHR11373">
    <property type="entry name" value="DEOXYNUCLEOSIDE TRIPHOSPHATE TRIPHOSPHOHYDROLASE"/>
    <property type="match status" value="1"/>
</dbReference>
<sequence length="405" mass="45121">MAVASYFYPPLAPYASDSRRSRGRLVAEPSSPTRTEFHRDRDRIVHATAFRRLKHKTQVFVAPEGDHYRTRLTHTIEVAQIARSLARALGLDEDLAETLALAHDLGHTPFGHTGEDALDEVMRPYGGFDHNAQSLRIVTRLERRYAGFDGLNLSWETLEGLVKHNGPLIGADGKPTERYAKHGIPVAILEYDALQPLDLASHASAEAQAAAIADDIAYDAADIDDGLRAGLFTLDDLAAEVPLAAEFLAEIRGRYPMLEKSREINELTRRVITRLVEDVIGEAGRAIAALAPASVEDIRAAGRTLVQFSSVIRDYDDGIKRFLFANVYRHPRVVPIRRDAAGVVRDLFAAFFEHPTAMPPQWSADVELLDEARRARRAADYIAGMTDRYALDEHRRLFAQTPDLR</sequence>
<dbReference type="InterPro" id="IPR026875">
    <property type="entry name" value="PHydrolase_assoc_dom"/>
</dbReference>
<gene>
    <name evidence="4" type="ORF">C8P69_104218</name>
</gene>
<dbReference type="HAMAP" id="MF_01212">
    <property type="entry name" value="dGTPase_type2"/>
    <property type="match status" value="1"/>
</dbReference>
<dbReference type="PANTHER" id="PTHR11373:SF43">
    <property type="entry name" value="DEOXYGUANOSINETRIPHOSPHATE TRIPHOSPHOHYDROLASE-LIKE PROTEIN"/>
    <property type="match status" value="1"/>
</dbReference>
<dbReference type="CDD" id="cd00077">
    <property type="entry name" value="HDc"/>
    <property type="match status" value="1"/>
</dbReference>
<dbReference type="NCBIfam" id="TIGR01353">
    <property type="entry name" value="dGTP_triPase"/>
    <property type="match status" value="1"/>
</dbReference>
<comment type="similarity">
    <text evidence="2">Belongs to the dGTPase family. Type 2 subfamily.</text>
</comment>
<proteinExistence type="inferred from homology"/>
<feature type="domain" description="HD" evidence="3">
    <location>
        <begin position="71"/>
        <end position="219"/>
    </location>
</feature>
<organism evidence="4 5">
    <name type="scientific">Phreatobacter oligotrophus</name>
    <dbReference type="NCBI Taxonomy" id="1122261"/>
    <lineage>
        <taxon>Bacteria</taxon>
        <taxon>Pseudomonadati</taxon>
        <taxon>Pseudomonadota</taxon>
        <taxon>Alphaproteobacteria</taxon>
        <taxon>Hyphomicrobiales</taxon>
        <taxon>Phreatobacteraceae</taxon>
        <taxon>Phreatobacter</taxon>
    </lineage>
</organism>
<protein>
    <recommendedName>
        <fullName evidence="2">Deoxyguanosinetriphosphate triphosphohydrolase-like protein</fullName>
    </recommendedName>
</protein>
<evidence type="ECO:0000256" key="2">
    <source>
        <dbReference type="HAMAP-Rule" id="MF_01212"/>
    </source>
</evidence>
<accession>A0A2T4Z5L6</accession>
<dbReference type="SUPFAM" id="SSF109604">
    <property type="entry name" value="HD-domain/PDEase-like"/>
    <property type="match status" value="1"/>
</dbReference>
<evidence type="ECO:0000256" key="1">
    <source>
        <dbReference type="ARBA" id="ARBA00022801"/>
    </source>
</evidence>
<evidence type="ECO:0000259" key="3">
    <source>
        <dbReference type="PROSITE" id="PS51831"/>
    </source>
</evidence>
<dbReference type="PROSITE" id="PS51831">
    <property type="entry name" value="HD"/>
    <property type="match status" value="1"/>
</dbReference>
<evidence type="ECO:0000313" key="4">
    <source>
        <dbReference type="EMBL" id="PTM57170.1"/>
    </source>
</evidence>
<dbReference type="GO" id="GO:0006203">
    <property type="term" value="P:dGTP catabolic process"/>
    <property type="evidence" value="ECO:0007669"/>
    <property type="project" value="TreeGrafter"/>
</dbReference>
<dbReference type="SMART" id="SM00471">
    <property type="entry name" value="HDc"/>
    <property type="match status" value="1"/>
</dbReference>
<dbReference type="EMBL" id="PZZL01000004">
    <property type="protein sequence ID" value="PTM57170.1"/>
    <property type="molecule type" value="Genomic_DNA"/>
</dbReference>
<keyword evidence="5" id="KW-1185">Reference proteome</keyword>
<dbReference type="NCBIfam" id="TIGR00277">
    <property type="entry name" value="HDIG"/>
    <property type="match status" value="1"/>
</dbReference>
<dbReference type="InterPro" id="IPR006674">
    <property type="entry name" value="HD_domain"/>
</dbReference>
<evidence type="ECO:0000313" key="5">
    <source>
        <dbReference type="Proteomes" id="UP000241808"/>
    </source>
</evidence>
<dbReference type="Proteomes" id="UP000241808">
    <property type="component" value="Unassembled WGS sequence"/>
</dbReference>
<dbReference type="InterPro" id="IPR006261">
    <property type="entry name" value="dGTPase"/>
</dbReference>
<dbReference type="Gene3D" id="1.10.3210.10">
    <property type="entry name" value="Hypothetical protein af1432"/>
    <property type="match status" value="1"/>
</dbReference>
<dbReference type="InterPro" id="IPR050135">
    <property type="entry name" value="dGTPase-like"/>
</dbReference>
<dbReference type="OrthoDB" id="9803619at2"/>
<dbReference type="GO" id="GO:0008832">
    <property type="term" value="F:dGTPase activity"/>
    <property type="evidence" value="ECO:0007669"/>
    <property type="project" value="TreeGrafter"/>
</dbReference>
<dbReference type="InterPro" id="IPR003607">
    <property type="entry name" value="HD/PDEase_dom"/>
</dbReference>
<dbReference type="RefSeq" id="WP_108176980.1">
    <property type="nucleotide sequence ID" value="NZ_PZZL01000004.1"/>
</dbReference>
<comment type="caution">
    <text evidence="4">The sequence shown here is derived from an EMBL/GenBank/DDBJ whole genome shotgun (WGS) entry which is preliminary data.</text>
</comment>